<protein>
    <submittedName>
        <fullName evidence="2">Uncharacterized protein</fullName>
    </submittedName>
</protein>
<feature type="transmembrane region" description="Helical" evidence="1">
    <location>
        <begin position="80"/>
        <end position="102"/>
    </location>
</feature>
<proteinExistence type="predicted"/>
<organism evidence="2">
    <name type="scientific">viral metagenome</name>
    <dbReference type="NCBI Taxonomy" id="1070528"/>
    <lineage>
        <taxon>unclassified sequences</taxon>
        <taxon>metagenomes</taxon>
        <taxon>organismal metagenomes</taxon>
    </lineage>
</organism>
<evidence type="ECO:0000256" key="1">
    <source>
        <dbReference type="SAM" id="Phobius"/>
    </source>
</evidence>
<reference evidence="2" key="1">
    <citation type="journal article" date="2020" name="Nature">
        <title>Giant virus diversity and host interactions through global metagenomics.</title>
        <authorList>
            <person name="Schulz F."/>
            <person name="Roux S."/>
            <person name="Paez-Espino D."/>
            <person name="Jungbluth S."/>
            <person name="Walsh D.A."/>
            <person name="Denef V.J."/>
            <person name="McMahon K.D."/>
            <person name="Konstantinidis K.T."/>
            <person name="Eloe-Fadrosh E.A."/>
            <person name="Kyrpides N.C."/>
            <person name="Woyke T."/>
        </authorList>
    </citation>
    <scope>NUCLEOTIDE SEQUENCE</scope>
    <source>
        <strain evidence="2">GVMAG-M-3300021185-45</strain>
    </source>
</reference>
<keyword evidence="1" id="KW-0472">Membrane</keyword>
<feature type="transmembrane region" description="Helical" evidence="1">
    <location>
        <begin position="29"/>
        <end position="51"/>
    </location>
</feature>
<keyword evidence="1" id="KW-0812">Transmembrane</keyword>
<keyword evidence="1" id="KW-1133">Transmembrane helix</keyword>
<dbReference type="AlphaFoldDB" id="A0A6C0CLW3"/>
<sequence length="108" mass="12854">MNIIWILHWIFPLSVLLLPFLPNKILKYVFWYPIIYILIWVCFDGCPLNFITPKDDYNTDSKNFIKPTIEKLINHKLSQTQTDCLLCLICNVIVVICVYKLIYKCKIK</sequence>
<accession>A0A6C0CLW3</accession>
<name>A0A6C0CLW3_9ZZZZ</name>
<dbReference type="EMBL" id="MN739430">
    <property type="protein sequence ID" value="QHT04475.1"/>
    <property type="molecule type" value="Genomic_DNA"/>
</dbReference>
<feature type="transmembrane region" description="Helical" evidence="1">
    <location>
        <begin position="6"/>
        <end position="22"/>
    </location>
</feature>
<evidence type="ECO:0000313" key="2">
    <source>
        <dbReference type="EMBL" id="QHT04475.1"/>
    </source>
</evidence>